<keyword evidence="3" id="KW-0131">Cell cycle</keyword>
<keyword evidence="1" id="KW-0812">Transmembrane</keyword>
<protein>
    <submittedName>
        <fullName evidence="3">Cell division protein FtsL</fullName>
    </submittedName>
</protein>
<dbReference type="RefSeq" id="WP_059076908.1">
    <property type="nucleotide sequence ID" value="NZ_CP011940.1"/>
</dbReference>
<dbReference type="KEGG" id="mhw:ACT01_00375"/>
<organism evidence="3 4">
    <name type="scientific">Megasphaera hexanoica</name>
    <dbReference type="NCBI Taxonomy" id="1675036"/>
    <lineage>
        <taxon>Bacteria</taxon>
        <taxon>Bacillati</taxon>
        <taxon>Bacillota</taxon>
        <taxon>Negativicutes</taxon>
        <taxon>Veillonellales</taxon>
        <taxon>Veillonellaceae</taxon>
        <taxon>Megasphaera</taxon>
    </lineage>
</organism>
<comment type="caution">
    <text evidence="3">The sequence shown here is derived from an EMBL/GenBank/DDBJ whole genome shotgun (WGS) entry which is preliminary data.</text>
</comment>
<keyword evidence="5" id="KW-1185">Reference proteome</keyword>
<feature type="transmembrane region" description="Helical" evidence="1">
    <location>
        <begin position="31"/>
        <end position="55"/>
    </location>
</feature>
<reference evidence="3 4" key="1">
    <citation type="submission" date="2020-04" db="EMBL/GenBank/DDBJ databases">
        <authorList>
            <person name="Hitch T.C.A."/>
            <person name="Wylensek D."/>
            <person name="Clavel T."/>
        </authorList>
    </citation>
    <scope>NUCLEOTIDE SEQUENCE [LARGE SCALE GENOMIC DNA]</scope>
    <source>
        <strain evidence="3 4">Oil-RF-744-FAT-WT-6-1</strain>
    </source>
</reference>
<keyword evidence="1" id="KW-0472">Membrane</keyword>
<evidence type="ECO:0000313" key="4">
    <source>
        <dbReference type="Proteomes" id="UP000591071"/>
    </source>
</evidence>
<gene>
    <name evidence="2" type="ORF">ACGTZG_10245</name>
    <name evidence="3" type="ORF">HF872_05685</name>
</gene>
<sequence>MLARKAGYIHYEASRSVGHRTGADERKFARLLAQTISVLLLVCFFLLAYIALSAVKTNFSYALMQKKLHAQQLQRENEVLRVDIAKLETPERIYTSAQKLGMTVPVTVLYGQSHDKTGTGDSSR</sequence>
<dbReference type="Proteomes" id="UP000591071">
    <property type="component" value="Unassembled WGS sequence"/>
</dbReference>
<dbReference type="Proteomes" id="UP001605989">
    <property type="component" value="Unassembled WGS sequence"/>
</dbReference>
<evidence type="ECO:0000313" key="5">
    <source>
        <dbReference type="Proteomes" id="UP001605989"/>
    </source>
</evidence>
<keyword evidence="1" id="KW-1133">Transmembrane helix</keyword>
<dbReference type="OrthoDB" id="1625341at2"/>
<dbReference type="EMBL" id="JABAFG010000007">
    <property type="protein sequence ID" value="NME28113.1"/>
    <property type="molecule type" value="Genomic_DNA"/>
</dbReference>
<accession>A0A848C0K6</accession>
<dbReference type="AlphaFoldDB" id="A0A848C0K6"/>
<dbReference type="GO" id="GO:0051301">
    <property type="term" value="P:cell division"/>
    <property type="evidence" value="ECO:0007669"/>
    <property type="project" value="UniProtKB-KW"/>
</dbReference>
<evidence type="ECO:0000256" key="1">
    <source>
        <dbReference type="SAM" id="Phobius"/>
    </source>
</evidence>
<proteinExistence type="predicted"/>
<reference evidence="2 5" key="2">
    <citation type="submission" date="2024-10" db="EMBL/GenBank/DDBJ databases">
        <authorList>
            <person name="Sang B.-I."/>
            <person name="Prabhaharan D."/>
        </authorList>
    </citation>
    <scope>NUCLEOTIDE SEQUENCE [LARGE SCALE GENOMIC DNA]</scope>
    <source>
        <strain evidence="2 5">MH</strain>
    </source>
</reference>
<evidence type="ECO:0000313" key="2">
    <source>
        <dbReference type="EMBL" id="MFG6273570.1"/>
    </source>
</evidence>
<dbReference type="EMBL" id="JBIEKR010000008">
    <property type="protein sequence ID" value="MFG6273570.1"/>
    <property type="molecule type" value="Genomic_DNA"/>
</dbReference>
<evidence type="ECO:0000313" key="3">
    <source>
        <dbReference type="EMBL" id="NME28113.1"/>
    </source>
</evidence>
<name>A0A848C0K6_9FIRM</name>
<keyword evidence="3" id="KW-0132">Cell division</keyword>